<proteinExistence type="predicted"/>
<dbReference type="AlphaFoldDB" id="A0A6J7LQA6"/>
<evidence type="ECO:0000313" key="4">
    <source>
        <dbReference type="EMBL" id="CAB4970591.1"/>
    </source>
</evidence>
<evidence type="ECO:0000259" key="3">
    <source>
        <dbReference type="Pfam" id="PF04480"/>
    </source>
</evidence>
<name>A0A6J7LQA6_9ZZZZ</name>
<feature type="region of interest" description="Disordered" evidence="1">
    <location>
        <begin position="193"/>
        <end position="214"/>
    </location>
</feature>
<gene>
    <name evidence="4" type="ORF">UFOPK3772_03346</name>
</gene>
<keyword evidence="2" id="KW-1133">Transmembrane helix</keyword>
<dbReference type="InterPro" id="IPR007569">
    <property type="entry name" value="DUF559"/>
</dbReference>
<evidence type="ECO:0000256" key="2">
    <source>
        <dbReference type="SAM" id="Phobius"/>
    </source>
</evidence>
<dbReference type="EMBL" id="CAFBNE010000191">
    <property type="protein sequence ID" value="CAB4970591.1"/>
    <property type="molecule type" value="Genomic_DNA"/>
</dbReference>
<dbReference type="Gene3D" id="3.40.960.10">
    <property type="entry name" value="VSR Endonuclease"/>
    <property type="match status" value="1"/>
</dbReference>
<reference evidence="4" key="1">
    <citation type="submission" date="2020-05" db="EMBL/GenBank/DDBJ databases">
        <authorList>
            <person name="Chiriac C."/>
            <person name="Salcher M."/>
            <person name="Ghai R."/>
            <person name="Kavagutti S V."/>
        </authorList>
    </citation>
    <scope>NUCLEOTIDE SEQUENCE</scope>
</reference>
<sequence>MAMVFVTQTGSRYHASTDMRCLENASGTLAISLETAVAGGLRPCVTCDAPAVPESTEGDRQWLRAIDDWARTGVFESFWEQAFARRVLASTPGISSDDVEPQGYISVGTETYKVDFSVPKAGLVIEVDGYAKDGVPLTASDVERRNRRDAALQTRGLTVLHFSNAQVQQEPLACRAQIAAAVAAKVAQVPTDIAQPVPQTGDTDPSSGDKASAPTRRSPIGLLIGLAAATVVVVVGVMLAVNSGSSESPAVLPLVAPSTVAAPTSEGSTAPLAGGACPAGYPIKGNINKSGDRIAHSPGQQYYEETKIYSSDGEGCFADLAAAEASGFRASKR</sequence>
<protein>
    <submittedName>
        <fullName evidence="4">Unannotated protein</fullName>
    </submittedName>
</protein>
<dbReference type="Pfam" id="PF04480">
    <property type="entry name" value="DUF559"/>
    <property type="match status" value="1"/>
</dbReference>
<accession>A0A6J7LQA6</accession>
<keyword evidence="2" id="KW-0472">Membrane</keyword>
<feature type="transmembrane region" description="Helical" evidence="2">
    <location>
        <begin position="220"/>
        <end position="241"/>
    </location>
</feature>
<feature type="compositionally biased region" description="Polar residues" evidence="1">
    <location>
        <begin position="197"/>
        <end position="206"/>
    </location>
</feature>
<organism evidence="4">
    <name type="scientific">freshwater metagenome</name>
    <dbReference type="NCBI Taxonomy" id="449393"/>
    <lineage>
        <taxon>unclassified sequences</taxon>
        <taxon>metagenomes</taxon>
        <taxon>ecological metagenomes</taxon>
    </lineage>
</organism>
<dbReference type="InterPro" id="IPR011335">
    <property type="entry name" value="Restrct_endonuc-II-like"/>
</dbReference>
<dbReference type="SUPFAM" id="SSF52980">
    <property type="entry name" value="Restriction endonuclease-like"/>
    <property type="match status" value="1"/>
</dbReference>
<keyword evidence="2" id="KW-0812">Transmembrane</keyword>
<feature type="domain" description="DUF559" evidence="3">
    <location>
        <begin position="110"/>
        <end position="181"/>
    </location>
</feature>
<evidence type="ECO:0000256" key="1">
    <source>
        <dbReference type="SAM" id="MobiDB-lite"/>
    </source>
</evidence>